<name>A0A376VID1_ECOLX</name>
<dbReference type="Proteomes" id="UP000254495">
    <property type="component" value="Unassembled WGS sequence"/>
</dbReference>
<dbReference type="Pfam" id="PF11739">
    <property type="entry name" value="YdbH-like"/>
    <property type="match status" value="1"/>
</dbReference>
<organism evidence="1 2">
    <name type="scientific">Escherichia coli</name>
    <dbReference type="NCBI Taxonomy" id="562"/>
    <lineage>
        <taxon>Bacteria</taxon>
        <taxon>Pseudomonadati</taxon>
        <taxon>Pseudomonadota</taxon>
        <taxon>Gammaproteobacteria</taxon>
        <taxon>Enterobacterales</taxon>
        <taxon>Enterobacteriaceae</taxon>
        <taxon>Escherichia</taxon>
    </lineage>
</organism>
<sequence>MPLVPDGLPVSGHATATLNLPQEPSLVDAELDWQENSGQLIVLARDNGDPLLDLPWQITRQQLTVSDGRWSWPYAGFPLSADWVSKSTTGRQGSRTLWSADDLVC</sequence>
<evidence type="ECO:0000313" key="1">
    <source>
        <dbReference type="EMBL" id="STJ11572.1"/>
    </source>
</evidence>
<gene>
    <name evidence="1" type="primary">ydbH_3</name>
    <name evidence="1" type="ORF">NCTC9077_03289</name>
</gene>
<dbReference type="EMBL" id="UGCU01000001">
    <property type="protein sequence ID" value="STJ11572.1"/>
    <property type="molecule type" value="Genomic_DNA"/>
</dbReference>
<reference evidence="1 2" key="1">
    <citation type="submission" date="2018-06" db="EMBL/GenBank/DDBJ databases">
        <authorList>
            <consortium name="Pathogen Informatics"/>
            <person name="Doyle S."/>
        </authorList>
    </citation>
    <scope>NUCLEOTIDE SEQUENCE [LARGE SCALE GENOMIC DNA]</scope>
    <source>
        <strain evidence="1 2">NCTC9077</strain>
    </source>
</reference>
<proteinExistence type="predicted"/>
<dbReference type="InterPro" id="IPR021730">
    <property type="entry name" value="YdbH"/>
</dbReference>
<accession>A0A376VID1</accession>
<dbReference type="AlphaFoldDB" id="A0A376VID1"/>
<protein>
    <submittedName>
        <fullName evidence="1">Protein</fullName>
    </submittedName>
</protein>
<evidence type="ECO:0000313" key="2">
    <source>
        <dbReference type="Proteomes" id="UP000254495"/>
    </source>
</evidence>